<gene>
    <name evidence="3" type="ORF">GCM10010307_22550</name>
</gene>
<keyword evidence="2" id="KW-0472">Membrane</keyword>
<protein>
    <recommendedName>
        <fullName evidence="5">Septum formation-related domain-containing protein</fullName>
    </recommendedName>
</protein>
<feature type="compositionally biased region" description="Low complexity" evidence="1">
    <location>
        <begin position="120"/>
        <end position="148"/>
    </location>
</feature>
<dbReference type="Proteomes" id="UP001500151">
    <property type="component" value="Unassembled WGS sequence"/>
</dbReference>
<organism evidence="3 4">
    <name type="scientific">Streptomyces vastus</name>
    <dbReference type="NCBI Taxonomy" id="285451"/>
    <lineage>
        <taxon>Bacteria</taxon>
        <taxon>Bacillati</taxon>
        <taxon>Actinomycetota</taxon>
        <taxon>Actinomycetes</taxon>
        <taxon>Kitasatosporales</taxon>
        <taxon>Streptomycetaceae</taxon>
        <taxon>Streptomyces</taxon>
    </lineage>
</organism>
<proteinExistence type="predicted"/>
<keyword evidence="2" id="KW-1133">Transmembrane helix</keyword>
<feature type="compositionally biased region" description="Pro residues" evidence="1">
    <location>
        <begin position="69"/>
        <end position="78"/>
    </location>
</feature>
<feature type="region of interest" description="Disordered" evidence="1">
    <location>
        <begin position="1"/>
        <end position="81"/>
    </location>
</feature>
<feature type="compositionally biased region" description="Pro residues" evidence="1">
    <location>
        <begin position="1"/>
        <end position="18"/>
    </location>
</feature>
<name>A0ABP6CXI5_9ACTN</name>
<sequence length="290" mass="29331">MAMPPLPPQPPDDTPPPGNGGFGPLPEGFGPPPEGYGTPSGGYGTPPGGYGPPPGGGGPPWQGGGDWQQPPPPGPPGRPGRRRNTLFIVLAVIVAIGAVAAVVLVATSDDGSPGKQSPAESSDTTGSTPTPSLSIPSELPSELPSLPSGVPDLPTDLPSGLPTDLESLLPTPAGNEVPYYMLKAGDCFNVDNSKPGQAAKRSCRTAHDAEVVKVTELTGNYSTDAALKKAATDLCEKPLQAKAVKQPAGTVRGTLVQYPDSTGFKLGIDNVACSLAADPGGNRKLTKPLT</sequence>
<feature type="transmembrane region" description="Helical" evidence="2">
    <location>
        <begin position="86"/>
        <end position="106"/>
    </location>
</feature>
<feature type="compositionally biased region" description="Gly residues" evidence="1">
    <location>
        <begin position="38"/>
        <end position="48"/>
    </location>
</feature>
<dbReference type="EMBL" id="BAAASJ010000022">
    <property type="protein sequence ID" value="GAA2630641.1"/>
    <property type="molecule type" value="Genomic_DNA"/>
</dbReference>
<evidence type="ECO:0000313" key="3">
    <source>
        <dbReference type="EMBL" id="GAA2630641.1"/>
    </source>
</evidence>
<dbReference type="RefSeq" id="WP_344389403.1">
    <property type="nucleotide sequence ID" value="NZ_BAAASJ010000022.1"/>
</dbReference>
<keyword evidence="4" id="KW-1185">Reference proteome</keyword>
<evidence type="ECO:0000256" key="2">
    <source>
        <dbReference type="SAM" id="Phobius"/>
    </source>
</evidence>
<feature type="region of interest" description="Disordered" evidence="1">
    <location>
        <begin position="108"/>
        <end position="170"/>
    </location>
</feature>
<reference evidence="4" key="1">
    <citation type="journal article" date="2019" name="Int. J. Syst. Evol. Microbiol.">
        <title>The Global Catalogue of Microorganisms (GCM) 10K type strain sequencing project: providing services to taxonomists for standard genome sequencing and annotation.</title>
        <authorList>
            <consortium name="The Broad Institute Genomics Platform"/>
            <consortium name="The Broad Institute Genome Sequencing Center for Infectious Disease"/>
            <person name="Wu L."/>
            <person name="Ma J."/>
        </authorList>
    </citation>
    <scope>NUCLEOTIDE SEQUENCE [LARGE SCALE GENOMIC DNA]</scope>
    <source>
        <strain evidence="4">JCM 4524</strain>
    </source>
</reference>
<accession>A0ABP6CXI5</accession>
<comment type="caution">
    <text evidence="3">The sequence shown here is derived from an EMBL/GenBank/DDBJ whole genome shotgun (WGS) entry which is preliminary data.</text>
</comment>
<evidence type="ECO:0000256" key="1">
    <source>
        <dbReference type="SAM" id="MobiDB-lite"/>
    </source>
</evidence>
<keyword evidence="2" id="KW-0812">Transmembrane</keyword>
<evidence type="ECO:0000313" key="4">
    <source>
        <dbReference type="Proteomes" id="UP001500151"/>
    </source>
</evidence>
<evidence type="ECO:0008006" key="5">
    <source>
        <dbReference type="Google" id="ProtNLM"/>
    </source>
</evidence>